<feature type="transmembrane region" description="Helical" evidence="1">
    <location>
        <begin position="130"/>
        <end position="152"/>
    </location>
</feature>
<feature type="transmembrane region" description="Helical" evidence="1">
    <location>
        <begin position="7"/>
        <end position="23"/>
    </location>
</feature>
<protein>
    <submittedName>
        <fullName evidence="3">DUF2208 domain-containing protein</fullName>
    </submittedName>
</protein>
<proteinExistence type="predicted"/>
<name>A0A7C4JLQ1_STAMA</name>
<feature type="transmembrane region" description="Helical" evidence="1">
    <location>
        <begin position="29"/>
        <end position="46"/>
    </location>
</feature>
<organism evidence="3">
    <name type="scientific">Staphylothermus marinus</name>
    <dbReference type="NCBI Taxonomy" id="2280"/>
    <lineage>
        <taxon>Archaea</taxon>
        <taxon>Thermoproteota</taxon>
        <taxon>Thermoprotei</taxon>
        <taxon>Desulfurococcales</taxon>
        <taxon>Desulfurococcaceae</taxon>
        <taxon>Staphylothermus</taxon>
    </lineage>
</organism>
<dbReference type="EMBL" id="DTBP01000005">
    <property type="protein sequence ID" value="HGQ73543.1"/>
    <property type="molecule type" value="Genomic_DNA"/>
</dbReference>
<evidence type="ECO:0000313" key="3">
    <source>
        <dbReference type="EMBL" id="HGQ73543.1"/>
    </source>
</evidence>
<sequence length="238" mass="27835">MDRTKFLNFGLSQAMILLISFISAYIPQYYFLFFIIFFIILTFIAARRMRMGSKPPPAKELGTPIFKEVNAIRVAMFDKKLMDETKKQLVYSTMQIVLLIPLIILIPFIRQFIVLKIIENIDLKNDFLRVFTINLLTFETIYVVMGAARLLLEYKVKPVNFLLPQIYSIYRNGAVLNETYFVKLGNEYCYETNEERKFVEIKNMHRKSFPIRLYTSSINVLVSSLREAGVTSCEQNRG</sequence>
<keyword evidence="1" id="KW-0472">Membrane</keyword>
<dbReference type="InterPro" id="IPR009198">
    <property type="entry name" value="UCP014484_TM"/>
</dbReference>
<evidence type="ECO:0000313" key="2">
    <source>
        <dbReference type="EMBL" id="HGQ59128.1"/>
    </source>
</evidence>
<accession>A0A7C4JLQ1</accession>
<keyword evidence="1" id="KW-1133">Transmembrane helix</keyword>
<evidence type="ECO:0000256" key="1">
    <source>
        <dbReference type="SAM" id="Phobius"/>
    </source>
</evidence>
<dbReference type="EMBL" id="DTBE01000003">
    <property type="protein sequence ID" value="HGQ59128.1"/>
    <property type="molecule type" value="Genomic_DNA"/>
</dbReference>
<keyword evidence="1" id="KW-0812">Transmembrane</keyword>
<gene>
    <name evidence="2" type="ORF">ENU09_00155</name>
    <name evidence="3" type="ORF">ENU20_00480</name>
</gene>
<reference evidence="3" key="1">
    <citation type="journal article" date="2020" name="mSystems">
        <title>Genome- and Community-Level Interaction Insights into Carbon Utilization and Element Cycling Functions of Hydrothermarchaeota in Hydrothermal Sediment.</title>
        <authorList>
            <person name="Zhou Z."/>
            <person name="Liu Y."/>
            <person name="Xu W."/>
            <person name="Pan J."/>
            <person name="Luo Z.H."/>
            <person name="Li M."/>
        </authorList>
    </citation>
    <scope>NUCLEOTIDE SEQUENCE [LARGE SCALE GENOMIC DNA]</scope>
    <source>
        <strain evidence="2">SpSt-638</strain>
        <strain evidence="3">SpSt-648</strain>
    </source>
</reference>
<dbReference type="Pfam" id="PF09973">
    <property type="entry name" value="DUF2208"/>
    <property type="match status" value="1"/>
</dbReference>
<dbReference type="AlphaFoldDB" id="A0A7C4JLQ1"/>
<feature type="transmembrane region" description="Helical" evidence="1">
    <location>
        <begin position="89"/>
        <end position="110"/>
    </location>
</feature>
<comment type="caution">
    <text evidence="3">The sequence shown here is derived from an EMBL/GenBank/DDBJ whole genome shotgun (WGS) entry which is preliminary data.</text>
</comment>